<evidence type="ECO:0000313" key="2">
    <source>
        <dbReference type="EMBL" id="GFE20909.1"/>
    </source>
</evidence>
<dbReference type="EMBL" id="BLIP01000001">
    <property type="protein sequence ID" value="GFE20909.1"/>
    <property type="molecule type" value="Genomic_DNA"/>
</dbReference>
<accession>A0A640TAZ4</accession>
<name>A0A640TAZ4_STRNI</name>
<feature type="region of interest" description="Disordered" evidence="1">
    <location>
        <begin position="33"/>
        <end position="69"/>
    </location>
</feature>
<gene>
    <name evidence="2" type="ORF">Sliba_13620</name>
</gene>
<comment type="caution">
    <text evidence="2">The sequence shown here is derived from an EMBL/GenBank/DDBJ whole genome shotgun (WGS) entry which is preliminary data.</text>
</comment>
<sequence length="109" mass="12013">MPVLGQCDRRRQPDHAATDHPYVQALRIARHAGTLTGGAGAEKGRTPGERRPGLVRPRPDRGGFGTEPGRVTVRTTMARARRQAPWMMQMLPQFLTAAKSFRRAASAVR</sequence>
<dbReference type="Proteomes" id="UP000429552">
    <property type="component" value="Unassembled WGS sequence"/>
</dbReference>
<proteinExistence type="predicted"/>
<organism evidence="2 3">
    <name type="scientific">Streptomyces nigrescens</name>
    <dbReference type="NCBI Taxonomy" id="1920"/>
    <lineage>
        <taxon>Bacteria</taxon>
        <taxon>Bacillati</taxon>
        <taxon>Actinomycetota</taxon>
        <taxon>Actinomycetes</taxon>
        <taxon>Kitasatosporales</taxon>
        <taxon>Streptomycetaceae</taxon>
        <taxon>Streptomyces</taxon>
    </lineage>
</organism>
<feature type="compositionally biased region" description="Basic and acidic residues" evidence="1">
    <location>
        <begin position="7"/>
        <end position="18"/>
    </location>
</feature>
<protein>
    <submittedName>
        <fullName evidence="2">Uncharacterized protein</fullName>
    </submittedName>
</protein>
<reference evidence="2 3" key="1">
    <citation type="submission" date="2019-12" db="EMBL/GenBank/DDBJ databases">
        <title>Whole genome shotgun sequence of Streptomyces libani subsp. libani NBRC 13452.</title>
        <authorList>
            <person name="Ichikawa N."/>
            <person name="Kimura A."/>
            <person name="Kitahashi Y."/>
            <person name="Komaki H."/>
            <person name="Tamura T."/>
        </authorList>
    </citation>
    <scope>NUCLEOTIDE SEQUENCE [LARGE SCALE GENOMIC DNA]</scope>
    <source>
        <strain evidence="2 3">NBRC 13452</strain>
    </source>
</reference>
<feature type="region of interest" description="Disordered" evidence="1">
    <location>
        <begin position="1"/>
        <end position="20"/>
    </location>
</feature>
<evidence type="ECO:0000313" key="3">
    <source>
        <dbReference type="Proteomes" id="UP000429552"/>
    </source>
</evidence>
<feature type="compositionally biased region" description="Basic and acidic residues" evidence="1">
    <location>
        <begin position="42"/>
        <end position="61"/>
    </location>
</feature>
<evidence type="ECO:0000256" key="1">
    <source>
        <dbReference type="SAM" id="MobiDB-lite"/>
    </source>
</evidence>
<dbReference type="AlphaFoldDB" id="A0A640TAZ4"/>